<dbReference type="RefSeq" id="WP_244529621.1">
    <property type="nucleotide sequence ID" value="NZ_FNHI01000020.1"/>
</dbReference>
<sequence length="484" mass="50310">MTHDAYEDEEERTFVALPPARGRGFAGTWWGRAWVKALEDGALDAEQLKKGRKQARDGAVGAVSIRPGRVTAVVRDRDGTGHRSDVLLQELSEDAWDRFLDMAVDRAGHIAALLDRDMPPHLVEDAAEAGVELLPGIGDLEPECTCDAWDLCPHTAALCYQVARLLDRDPFVLLLLRGRGERRLLDALQVRSAARAEPAGPDCELAADAGAEGVPAVGAAGVPAVEAFAAEASKTAATQGIASALLAAPPLPEEPGRPPSLETETGAPEGIDPDALEFLAADAAVRARRILAEVSTGRTEQGLGQSAAGLPEGLAAGLTVGQDAVRLAATARDPLPPAVADRLVASCGRGRPGFRLAVRAWRLGGGAGLAVLDGEPVPDDVLARATSRLRLAADWDEDERPSLRATGNGRWTAGPGTELRVGADGRWWVFTRTAGAPWSPAGPPAPDPASALASFHAADVQDPCGGSVDGFEPGSSRPPGDGGA</sequence>
<feature type="region of interest" description="Disordered" evidence="1">
    <location>
        <begin position="438"/>
        <end position="484"/>
    </location>
</feature>
<evidence type="ECO:0000313" key="2">
    <source>
        <dbReference type="EMBL" id="SDN15642.1"/>
    </source>
</evidence>
<reference evidence="3" key="1">
    <citation type="submission" date="2016-10" db="EMBL/GenBank/DDBJ databases">
        <authorList>
            <person name="Varghese N."/>
            <person name="Submissions S."/>
        </authorList>
    </citation>
    <scope>NUCLEOTIDE SEQUENCE [LARGE SCALE GENOMIC DNA]</scope>
    <source>
        <strain evidence="3">CGMCC 4.7042</strain>
    </source>
</reference>
<dbReference type="PANTHER" id="PTHR38133:SF1">
    <property type="entry name" value="SLR1429 PROTEIN"/>
    <property type="match status" value="1"/>
</dbReference>
<accession>A0A1G9Z2L5</accession>
<proteinExistence type="predicted"/>
<organism evidence="2 3">
    <name type="scientific">Streptomyces wuyuanensis</name>
    <dbReference type="NCBI Taxonomy" id="1196353"/>
    <lineage>
        <taxon>Bacteria</taxon>
        <taxon>Bacillati</taxon>
        <taxon>Actinomycetota</taxon>
        <taxon>Actinomycetes</taxon>
        <taxon>Kitasatosporales</taxon>
        <taxon>Streptomycetaceae</taxon>
        <taxon>Streptomyces</taxon>
    </lineage>
</organism>
<dbReference type="AlphaFoldDB" id="A0A1G9Z2L5"/>
<dbReference type="EMBL" id="FNHI01000020">
    <property type="protein sequence ID" value="SDN15642.1"/>
    <property type="molecule type" value="Genomic_DNA"/>
</dbReference>
<keyword evidence="3" id="KW-1185">Reference proteome</keyword>
<name>A0A1G9Z2L5_9ACTN</name>
<gene>
    <name evidence="2" type="ORF">SAMN05444921_120116</name>
</gene>
<dbReference type="STRING" id="1196353.SAMN05444921_120116"/>
<dbReference type="Proteomes" id="UP000199063">
    <property type="component" value="Unassembled WGS sequence"/>
</dbReference>
<evidence type="ECO:0000256" key="1">
    <source>
        <dbReference type="SAM" id="MobiDB-lite"/>
    </source>
</evidence>
<dbReference type="PANTHER" id="PTHR38133">
    <property type="entry name" value="SLR1429 PROTEIN"/>
    <property type="match status" value="1"/>
</dbReference>
<evidence type="ECO:0000313" key="3">
    <source>
        <dbReference type="Proteomes" id="UP000199063"/>
    </source>
</evidence>
<protein>
    <submittedName>
        <fullName evidence="2">Uncharacterized conserved protein, contains Zn finger domain</fullName>
    </submittedName>
</protein>
<dbReference type="GeneID" id="40832560"/>